<sequence>MTAHGHFYWNELMTRDAEKAKAFYGQTLGWTFEGMEMPDAGTYWLCTEGEDRVGGIFTMSGPAFDGAPEMWMSYLAVDDVDARVAKARDAGATIAKEPWDVPGVGRIATVQDPGGAMLGWMTPAPQK</sequence>
<evidence type="ECO:0000259" key="1">
    <source>
        <dbReference type="PROSITE" id="PS51819"/>
    </source>
</evidence>
<dbReference type="InterPro" id="IPR052164">
    <property type="entry name" value="Anthracycline_SecMetBiosynth"/>
</dbReference>
<name>A0A9X2H9D1_9HYPH</name>
<dbReference type="SUPFAM" id="SSF54593">
    <property type="entry name" value="Glyoxalase/Bleomycin resistance protein/Dihydroxybiphenyl dioxygenase"/>
    <property type="match status" value="1"/>
</dbReference>
<reference evidence="2" key="1">
    <citation type="submission" date="2022-03" db="EMBL/GenBank/DDBJ databases">
        <title>Aurantimonas Liuensis sp. Nov., isolated from the hadal seawater of the Mariana Trench.</title>
        <authorList>
            <person name="Liu R."/>
        </authorList>
    </citation>
    <scope>NUCLEOTIDE SEQUENCE</scope>
    <source>
        <strain evidence="2">LRZ36</strain>
    </source>
</reference>
<proteinExistence type="predicted"/>
<dbReference type="InterPro" id="IPR037523">
    <property type="entry name" value="VOC_core"/>
</dbReference>
<dbReference type="PANTHER" id="PTHR33993">
    <property type="entry name" value="GLYOXALASE-RELATED"/>
    <property type="match status" value="1"/>
</dbReference>
<dbReference type="InterPro" id="IPR004360">
    <property type="entry name" value="Glyas_Fos-R_dOase_dom"/>
</dbReference>
<dbReference type="Gene3D" id="3.10.180.10">
    <property type="entry name" value="2,3-Dihydroxybiphenyl 1,2-Dioxygenase, domain 1"/>
    <property type="match status" value="1"/>
</dbReference>
<comment type="caution">
    <text evidence="2">The sequence shown here is derived from an EMBL/GenBank/DDBJ whole genome shotgun (WGS) entry which is preliminary data.</text>
</comment>
<evidence type="ECO:0000313" key="3">
    <source>
        <dbReference type="Proteomes" id="UP001155220"/>
    </source>
</evidence>
<accession>A0A9X2H9D1</accession>
<feature type="domain" description="VOC" evidence="1">
    <location>
        <begin position="6"/>
        <end position="123"/>
    </location>
</feature>
<dbReference type="CDD" id="cd07247">
    <property type="entry name" value="SgaA_N_like"/>
    <property type="match status" value="1"/>
</dbReference>
<protein>
    <submittedName>
        <fullName evidence="2">VOC family protein</fullName>
    </submittedName>
</protein>
<organism evidence="2 3">
    <name type="scientific">Aurantimonas marianensis</name>
    <dbReference type="NCBI Taxonomy" id="2920428"/>
    <lineage>
        <taxon>Bacteria</taxon>
        <taxon>Pseudomonadati</taxon>
        <taxon>Pseudomonadota</taxon>
        <taxon>Alphaproteobacteria</taxon>
        <taxon>Hyphomicrobiales</taxon>
        <taxon>Aurantimonadaceae</taxon>
        <taxon>Aurantimonas</taxon>
    </lineage>
</organism>
<dbReference type="InterPro" id="IPR029068">
    <property type="entry name" value="Glyas_Bleomycin-R_OHBP_Dase"/>
</dbReference>
<evidence type="ECO:0000313" key="2">
    <source>
        <dbReference type="EMBL" id="MCP3056188.1"/>
    </source>
</evidence>
<dbReference type="EMBL" id="JALHBS010000083">
    <property type="protein sequence ID" value="MCP3056188.1"/>
    <property type="molecule type" value="Genomic_DNA"/>
</dbReference>
<keyword evidence="3" id="KW-1185">Reference proteome</keyword>
<dbReference type="AlphaFoldDB" id="A0A9X2H9D1"/>
<dbReference type="Pfam" id="PF00903">
    <property type="entry name" value="Glyoxalase"/>
    <property type="match status" value="1"/>
</dbReference>
<gene>
    <name evidence="2" type="ORF">MJ956_13695</name>
</gene>
<dbReference type="RefSeq" id="WP_253965010.1">
    <property type="nucleotide sequence ID" value="NZ_JALHBS010000083.1"/>
</dbReference>
<dbReference type="PROSITE" id="PS51819">
    <property type="entry name" value="VOC"/>
    <property type="match status" value="1"/>
</dbReference>
<dbReference type="Proteomes" id="UP001155220">
    <property type="component" value="Unassembled WGS sequence"/>
</dbReference>
<dbReference type="PANTHER" id="PTHR33993:SF14">
    <property type="entry name" value="GB|AAF24581.1"/>
    <property type="match status" value="1"/>
</dbReference>